<dbReference type="Proteomes" id="UP000241912">
    <property type="component" value="Unassembled WGS sequence"/>
</dbReference>
<proteinExistence type="predicted"/>
<gene>
    <name evidence="1" type="ORF">C7H79_11050</name>
</gene>
<protein>
    <submittedName>
        <fullName evidence="1">Conjugal transfer protein TraR</fullName>
    </submittedName>
</protein>
<dbReference type="AlphaFoldDB" id="A0A2P7NTU2"/>
<accession>A0A2P7NTU2</accession>
<organism evidence="1 2">
    <name type="scientific">Nitrosomonas supralitoralis</name>
    <dbReference type="NCBI Taxonomy" id="2116706"/>
    <lineage>
        <taxon>Bacteria</taxon>
        <taxon>Pseudomonadati</taxon>
        <taxon>Pseudomonadota</taxon>
        <taxon>Betaproteobacteria</taxon>
        <taxon>Nitrosomonadales</taxon>
        <taxon>Nitrosomonadaceae</taxon>
        <taxon>Nitrosomonas</taxon>
    </lineage>
</organism>
<sequence>MDDVDNANEFFHEAHSKNIANIRTQAANIPAGISGECYQCGEESKRLIIGACAPCRDKYNLI</sequence>
<evidence type="ECO:0000313" key="2">
    <source>
        <dbReference type="Proteomes" id="UP000241912"/>
    </source>
</evidence>
<dbReference type="EMBL" id="PXXU01000033">
    <property type="protein sequence ID" value="PSJ16892.1"/>
    <property type="molecule type" value="Genomic_DNA"/>
</dbReference>
<dbReference type="OrthoDB" id="9157421at2"/>
<comment type="caution">
    <text evidence="1">The sequence shown here is derived from an EMBL/GenBank/DDBJ whole genome shotgun (WGS) entry which is preliminary data.</text>
</comment>
<reference evidence="1 2" key="1">
    <citation type="submission" date="2018-03" db="EMBL/GenBank/DDBJ databases">
        <title>Draft genome of Nitrosomonas supralitoralis APG5.</title>
        <authorList>
            <person name="Urakawa H."/>
            <person name="Lopez J.V."/>
        </authorList>
    </citation>
    <scope>NUCLEOTIDE SEQUENCE [LARGE SCALE GENOMIC DNA]</scope>
    <source>
        <strain evidence="1 2">APG5</strain>
    </source>
</reference>
<evidence type="ECO:0000313" key="1">
    <source>
        <dbReference type="EMBL" id="PSJ16892.1"/>
    </source>
</evidence>
<name>A0A2P7NTU2_9PROT</name>
<keyword evidence="2" id="KW-1185">Reference proteome</keyword>